<protein>
    <submittedName>
        <fullName evidence="3">KLTH0A04092p</fullName>
    </submittedName>
</protein>
<dbReference type="GeneID" id="8290437"/>
<dbReference type="GO" id="GO:0005979">
    <property type="term" value="P:regulation of glycogen biosynthetic process"/>
    <property type="evidence" value="ECO:0007669"/>
    <property type="project" value="TreeGrafter"/>
</dbReference>
<dbReference type="InterPro" id="IPR050782">
    <property type="entry name" value="PP1_regulatory_subunit_3"/>
</dbReference>
<dbReference type="PANTHER" id="PTHR12307:SF36">
    <property type="entry name" value="GLYCOGEN-BINDING SUBUNIT 76A"/>
    <property type="match status" value="1"/>
</dbReference>
<dbReference type="RefSeq" id="XP_002551634.1">
    <property type="nucleotide sequence ID" value="XM_002551588.1"/>
</dbReference>
<sequence>MYIRRPPSDTNGDVMNRSLAFLHKPQRVSQPKPFAEESLRRNTDLNRGKVQVNEMHDDYFSSQTPASADGSVAGDVSSQLRVNPYFPANENYYYNSSGDGDDADNEPPPLVRKKSGEVVRSNLKLAQRSRSLPATPSGREPDKRIGAPPPGPQRSKSVHFDQRDVVKFKYFWQEDSPLDVASQDVLEGPLDEDPHTLTLQADAAVRSDGSDAEPRDLTMTMSNLQIEKRMSSGLRRSKRYQRLRSKGAEKDGATKPGLYRENFATLSDDDQSSLKSNIFLNIAHNSYCFLQDLSLIADQHYLVGHVLVKNIFYDKEVVVRYTRDHWRTVHEVECVWESSGDDVLPGMGMDRFKLVIDLATLGDDGGAAPRAPRAGPAAAFALVKLEFCIRYTTRSSHERVEHWDNNGGRNYVVDVVCAAQRMGFTDPFGPPH</sequence>
<dbReference type="KEGG" id="lth:KLTH0A04092g"/>
<dbReference type="EMBL" id="CU928165">
    <property type="protein sequence ID" value="CAR21192.1"/>
    <property type="molecule type" value="Genomic_DNA"/>
</dbReference>
<dbReference type="FunCoup" id="C5DBN5">
    <property type="interactions" value="175"/>
</dbReference>
<proteinExistence type="predicted"/>
<dbReference type="InParanoid" id="C5DBN5"/>
<dbReference type="OrthoDB" id="1881at2759"/>
<evidence type="ECO:0000256" key="1">
    <source>
        <dbReference type="SAM" id="MobiDB-lite"/>
    </source>
</evidence>
<dbReference type="PROSITE" id="PS51159">
    <property type="entry name" value="CBM21"/>
    <property type="match status" value="1"/>
</dbReference>
<dbReference type="InterPro" id="IPR038175">
    <property type="entry name" value="CBM21_dom_sf"/>
</dbReference>
<feature type="region of interest" description="Disordered" evidence="1">
    <location>
        <begin position="24"/>
        <end position="74"/>
    </location>
</feature>
<name>C5DBN5_LACTC</name>
<dbReference type="Gene3D" id="2.60.40.2440">
    <property type="entry name" value="Carbohydrate binding type-21 domain"/>
    <property type="match status" value="1"/>
</dbReference>
<reference evidence="3 4" key="1">
    <citation type="journal article" date="2009" name="Genome Res.">
        <title>Comparative genomics of protoploid Saccharomycetaceae.</title>
        <authorList>
            <consortium name="The Genolevures Consortium"/>
            <person name="Souciet J.-L."/>
            <person name="Dujon B."/>
            <person name="Gaillardin C."/>
            <person name="Johnston M."/>
            <person name="Baret P.V."/>
            <person name="Cliften P."/>
            <person name="Sherman D.J."/>
            <person name="Weissenbach J."/>
            <person name="Westhof E."/>
            <person name="Wincker P."/>
            <person name="Jubin C."/>
            <person name="Poulain J."/>
            <person name="Barbe V."/>
            <person name="Segurens B."/>
            <person name="Artiguenave F."/>
            <person name="Anthouard V."/>
            <person name="Vacherie B."/>
            <person name="Val M.-E."/>
            <person name="Fulton R.S."/>
            <person name="Minx P."/>
            <person name="Wilson R."/>
            <person name="Durrens P."/>
            <person name="Jean G."/>
            <person name="Marck C."/>
            <person name="Martin T."/>
            <person name="Nikolski M."/>
            <person name="Rolland T."/>
            <person name="Seret M.-L."/>
            <person name="Casaregola S."/>
            <person name="Despons L."/>
            <person name="Fairhead C."/>
            <person name="Fischer G."/>
            <person name="Lafontaine I."/>
            <person name="Leh V."/>
            <person name="Lemaire M."/>
            <person name="de Montigny J."/>
            <person name="Neuveglise C."/>
            <person name="Thierry A."/>
            <person name="Blanc-Lenfle I."/>
            <person name="Bleykasten C."/>
            <person name="Diffels J."/>
            <person name="Fritsch E."/>
            <person name="Frangeul L."/>
            <person name="Goeffon A."/>
            <person name="Jauniaux N."/>
            <person name="Kachouri-Lafond R."/>
            <person name="Payen C."/>
            <person name="Potier S."/>
            <person name="Pribylova L."/>
            <person name="Ozanne C."/>
            <person name="Richard G.-F."/>
            <person name="Sacerdot C."/>
            <person name="Straub M.-L."/>
            <person name="Talla E."/>
        </authorList>
    </citation>
    <scope>NUCLEOTIDE SEQUENCE [LARGE SCALE GENOMIC DNA]</scope>
    <source>
        <strain evidence="4">ATCC 56472 / CBS 6340 / NRRL Y-8284</strain>
    </source>
</reference>
<dbReference type="Proteomes" id="UP000002036">
    <property type="component" value="Chromosome A"/>
</dbReference>
<keyword evidence="4" id="KW-1185">Reference proteome</keyword>
<dbReference type="eggNOG" id="KOG3986">
    <property type="taxonomic scope" value="Eukaryota"/>
</dbReference>
<dbReference type="HOGENOM" id="CLU_017894_0_0_1"/>
<evidence type="ECO:0000313" key="4">
    <source>
        <dbReference type="Proteomes" id="UP000002036"/>
    </source>
</evidence>
<dbReference type="GO" id="GO:0000164">
    <property type="term" value="C:protein phosphatase type 1 complex"/>
    <property type="evidence" value="ECO:0007669"/>
    <property type="project" value="TreeGrafter"/>
</dbReference>
<dbReference type="STRING" id="559295.C5DBN5"/>
<organism evidence="3 4">
    <name type="scientific">Lachancea thermotolerans (strain ATCC 56472 / CBS 6340 / NRRL Y-8284)</name>
    <name type="common">Yeast</name>
    <name type="synonym">Kluyveromyces thermotolerans</name>
    <dbReference type="NCBI Taxonomy" id="559295"/>
    <lineage>
        <taxon>Eukaryota</taxon>
        <taxon>Fungi</taxon>
        <taxon>Dikarya</taxon>
        <taxon>Ascomycota</taxon>
        <taxon>Saccharomycotina</taxon>
        <taxon>Saccharomycetes</taxon>
        <taxon>Saccharomycetales</taxon>
        <taxon>Saccharomycetaceae</taxon>
        <taxon>Lachancea</taxon>
    </lineage>
</organism>
<evidence type="ECO:0000313" key="3">
    <source>
        <dbReference type="EMBL" id="CAR21192.1"/>
    </source>
</evidence>
<feature type="domain" description="CBM21" evidence="2">
    <location>
        <begin position="272"/>
        <end position="414"/>
    </location>
</feature>
<feature type="compositionally biased region" description="Basic and acidic residues" evidence="1">
    <location>
        <begin position="34"/>
        <end position="47"/>
    </location>
</feature>
<dbReference type="Pfam" id="PF03370">
    <property type="entry name" value="CBM_21"/>
    <property type="match status" value="1"/>
</dbReference>
<dbReference type="InterPro" id="IPR005036">
    <property type="entry name" value="CBM21_dom"/>
</dbReference>
<accession>C5DBN5</accession>
<evidence type="ECO:0000259" key="2">
    <source>
        <dbReference type="PROSITE" id="PS51159"/>
    </source>
</evidence>
<dbReference type="GO" id="GO:0008157">
    <property type="term" value="F:protein phosphatase 1 binding"/>
    <property type="evidence" value="ECO:0007669"/>
    <property type="project" value="TreeGrafter"/>
</dbReference>
<dbReference type="OMA" id="KSKRFQN"/>
<dbReference type="GO" id="GO:2001069">
    <property type="term" value="F:glycogen binding"/>
    <property type="evidence" value="ECO:0007669"/>
    <property type="project" value="TreeGrafter"/>
</dbReference>
<dbReference type="PANTHER" id="PTHR12307">
    <property type="entry name" value="PROTEIN PHOSPHATASE 1 REGULATORY SUBUNIT"/>
    <property type="match status" value="1"/>
</dbReference>
<gene>
    <name evidence="3" type="ordered locus">KLTH0A04092g</name>
</gene>
<feature type="region of interest" description="Disordered" evidence="1">
    <location>
        <begin position="92"/>
        <end position="159"/>
    </location>
</feature>
<dbReference type="AlphaFoldDB" id="C5DBN5"/>